<dbReference type="PANTHER" id="PTHR42160">
    <property type="entry name" value="URACIL-DNA GLYCOSYLASE SUPERFAMILY PROTEIN"/>
    <property type="match status" value="1"/>
</dbReference>
<dbReference type="SMART" id="SM00986">
    <property type="entry name" value="UDG"/>
    <property type="match status" value="1"/>
</dbReference>
<protein>
    <submittedName>
        <fullName evidence="2">Uracil-DNA glycosylase</fullName>
    </submittedName>
</protein>
<dbReference type="Pfam" id="PF03167">
    <property type="entry name" value="UDG"/>
    <property type="match status" value="1"/>
</dbReference>
<sequence length="208" mass="23279">MHRGGILGLLEFQSKLKGCRYCRDVLGLKFEPKPLVWGREGARIVVIGQAPSMSAGLCGRPFSKDLETPDASGRRLIEWLGVQERTFFDPDIFYITGVAHCYPGKGKGGDLPPPRVCAEMWLGEELSYLSPRLFVILGRYAASWAFPKRKFEDLVFEELEFRGRTAIVLPHPSPANRGWFKAHPEFAGRLTVLRGLISRALTDSVLCT</sequence>
<proteinExistence type="predicted"/>
<dbReference type="SUPFAM" id="SSF52141">
    <property type="entry name" value="Uracil-DNA glycosylase-like"/>
    <property type="match status" value="1"/>
</dbReference>
<evidence type="ECO:0000313" key="3">
    <source>
        <dbReference type="Proteomes" id="UP000315399"/>
    </source>
</evidence>
<dbReference type="PANTHER" id="PTHR42160:SF1">
    <property type="entry name" value="URACIL-DNA GLYCOSYLASE SUPERFAMILY PROTEIN"/>
    <property type="match status" value="1"/>
</dbReference>
<accession>A0A523B8C6</accession>
<gene>
    <name evidence="2" type="ORF">DSO08_06080</name>
</gene>
<name>A0A523B8C6_9CREN</name>
<dbReference type="EMBL" id="QNVH01000085">
    <property type="protein sequence ID" value="TDA37148.1"/>
    <property type="molecule type" value="Genomic_DNA"/>
</dbReference>
<dbReference type="Proteomes" id="UP000315399">
    <property type="component" value="Unassembled WGS sequence"/>
</dbReference>
<dbReference type="CDD" id="cd10033">
    <property type="entry name" value="UDG_like"/>
    <property type="match status" value="1"/>
</dbReference>
<feature type="domain" description="Uracil-DNA glycosylase-like" evidence="1">
    <location>
        <begin position="35"/>
        <end position="191"/>
    </location>
</feature>
<dbReference type="AlphaFoldDB" id="A0A523B8C6"/>
<dbReference type="InterPro" id="IPR036895">
    <property type="entry name" value="Uracil-DNA_glycosylase-like_sf"/>
</dbReference>
<dbReference type="InterPro" id="IPR047124">
    <property type="entry name" value="HI_0220.2"/>
</dbReference>
<dbReference type="Gene3D" id="3.40.470.10">
    <property type="entry name" value="Uracil-DNA glycosylase-like domain"/>
    <property type="match status" value="1"/>
</dbReference>
<reference evidence="2 3" key="1">
    <citation type="journal article" date="2019" name="Nat. Microbiol.">
        <title>Expanding anaerobic alkane metabolism in the domain of Archaea.</title>
        <authorList>
            <person name="Wang Y."/>
            <person name="Wegener G."/>
            <person name="Hou J."/>
            <person name="Wang F."/>
            <person name="Xiao X."/>
        </authorList>
    </citation>
    <scope>NUCLEOTIDE SEQUENCE [LARGE SCALE GENOMIC DNA]</scope>
    <source>
        <strain evidence="2">WYZ-LMO10</strain>
    </source>
</reference>
<comment type="caution">
    <text evidence="2">The sequence shown here is derived from an EMBL/GenBank/DDBJ whole genome shotgun (WGS) entry which is preliminary data.</text>
</comment>
<evidence type="ECO:0000259" key="1">
    <source>
        <dbReference type="SMART" id="SM00986"/>
    </source>
</evidence>
<evidence type="ECO:0000313" key="2">
    <source>
        <dbReference type="EMBL" id="TDA37148.1"/>
    </source>
</evidence>
<dbReference type="InterPro" id="IPR005122">
    <property type="entry name" value="Uracil-DNA_glycosylase-like"/>
</dbReference>
<organism evidence="2 3">
    <name type="scientific">Thermoproteota archaeon</name>
    <dbReference type="NCBI Taxonomy" id="2056631"/>
    <lineage>
        <taxon>Archaea</taxon>
        <taxon>Thermoproteota</taxon>
    </lineage>
</organism>
<dbReference type="SMART" id="SM00987">
    <property type="entry name" value="UreE_C"/>
    <property type="match status" value="1"/>
</dbReference>